<dbReference type="RefSeq" id="WP_367991915.1">
    <property type="nucleotide sequence ID" value="NZ_JBFPJR010000006.1"/>
</dbReference>
<feature type="transmembrane region" description="Helical" evidence="2">
    <location>
        <begin position="311"/>
        <end position="329"/>
    </location>
</feature>
<dbReference type="EMBL" id="JBFPJR010000006">
    <property type="protein sequence ID" value="MEX0426976.1"/>
    <property type="molecule type" value="Genomic_DNA"/>
</dbReference>
<comment type="caution">
    <text evidence="3">The sequence shown here is derived from an EMBL/GenBank/DDBJ whole genome shotgun (WGS) entry which is preliminary data.</text>
</comment>
<keyword evidence="2" id="KW-0472">Membrane</keyword>
<feature type="transmembrane region" description="Helical" evidence="2">
    <location>
        <begin position="164"/>
        <end position="184"/>
    </location>
</feature>
<feature type="transmembrane region" description="Helical" evidence="2">
    <location>
        <begin position="21"/>
        <end position="52"/>
    </location>
</feature>
<feature type="transmembrane region" description="Helical" evidence="2">
    <location>
        <begin position="226"/>
        <end position="249"/>
    </location>
</feature>
<feature type="transmembrane region" description="Helical" evidence="2">
    <location>
        <begin position="196"/>
        <end position="220"/>
    </location>
</feature>
<evidence type="ECO:0000256" key="2">
    <source>
        <dbReference type="SAM" id="Phobius"/>
    </source>
</evidence>
<dbReference type="Proteomes" id="UP001556631">
    <property type="component" value="Unassembled WGS sequence"/>
</dbReference>
<gene>
    <name evidence="3" type="ORF">AB3X52_05030</name>
</gene>
<feature type="compositionally biased region" description="Acidic residues" evidence="1">
    <location>
        <begin position="405"/>
        <end position="418"/>
    </location>
</feature>
<keyword evidence="2" id="KW-0812">Transmembrane</keyword>
<sequence length="418" mass="45255">MSRSDPRDTRPTLRQRYRSAYASLPPGLQLVGLQVWMPIFFVSLFCLCYINAFHAPAVRDAPVAVVSAATLPGLENATGGMFDYDQVATRTEAEDLVRSGADIAALDLTTPGNPTLVIASAHSYQAANVAKQTLTPVFAAQRQTLDVRDLAPLPSHDLFGMTTMYLSLAWCIGGYMLALFLGLMGAPLRHRVRVGVILAGGVLLSLLAIVLAGPVIGAVQGHFLPLWGIGCCWMTAIGLATNGLSYFFGRFVAMPAMALFVFLSIPSSGAAYPAFMLPTFFGWLHPYVVGFGITEMIKHTVYGVGEPYTKGFLLLGCYAVAGVLLMLVGKQWRERREIRRILAGRTTMFADAQAASREHAIADREKILAKYGDDAHDPHAMAVAAEAQSRANEDAFVANARPLDGLEDIDDEEPSRRT</sequence>
<keyword evidence="2" id="KW-1133">Transmembrane helix</keyword>
<reference evidence="3 4" key="1">
    <citation type="submission" date="2024-07" db="EMBL/GenBank/DDBJ databases">
        <authorList>
            <person name="Lee S."/>
            <person name="Kang M."/>
        </authorList>
    </citation>
    <scope>NUCLEOTIDE SEQUENCE [LARGE SCALE GENOMIC DNA]</scope>
    <source>
        <strain evidence="3 4">DS6</strain>
    </source>
</reference>
<evidence type="ECO:0000313" key="4">
    <source>
        <dbReference type="Proteomes" id="UP001556631"/>
    </source>
</evidence>
<proteinExistence type="predicted"/>
<accession>A0ABV3SVM3</accession>
<evidence type="ECO:0000256" key="1">
    <source>
        <dbReference type="SAM" id="MobiDB-lite"/>
    </source>
</evidence>
<feature type="transmembrane region" description="Helical" evidence="2">
    <location>
        <begin position="256"/>
        <end position="275"/>
    </location>
</feature>
<evidence type="ECO:0008006" key="5">
    <source>
        <dbReference type="Google" id="ProtNLM"/>
    </source>
</evidence>
<name>A0ABV3SVM3_9ACTN</name>
<feature type="region of interest" description="Disordered" evidence="1">
    <location>
        <begin position="399"/>
        <end position="418"/>
    </location>
</feature>
<evidence type="ECO:0000313" key="3">
    <source>
        <dbReference type="EMBL" id="MEX0426976.1"/>
    </source>
</evidence>
<organism evidence="3 4">
    <name type="scientific">Nocardioides eburneus</name>
    <dbReference type="NCBI Taxonomy" id="3231482"/>
    <lineage>
        <taxon>Bacteria</taxon>
        <taxon>Bacillati</taxon>
        <taxon>Actinomycetota</taxon>
        <taxon>Actinomycetes</taxon>
        <taxon>Propionibacteriales</taxon>
        <taxon>Nocardioidaceae</taxon>
        <taxon>Nocardioides</taxon>
    </lineage>
</organism>
<protein>
    <recommendedName>
        <fullName evidence="5">ABC transporter permease</fullName>
    </recommendedName>
</protein>
<keyword evidence="4" id="KW-1185">Reference proteome</keyword>